<proteinExistence type="predicted"/>
<dbReference type="EMBL" id="JAPVOI010000003">
    <property type="protein sequence ID" value="MCZ4088856.1"/>
    <property type="molecule type" value="Genomic_DNA"/>
</dbReference>
<dbReference type="RefSeq" id="WP_269275001.1">
    <property type="nucleotide sequence ID" value="NZ_JAPVOI010000003.1"/>
</dbReference>
<gene>
    <name evidence="1" type="ORF">O3W52_01855</name>
</gene>
<evidence type="ECO:0000313" key="2">
    <source>
        <dbReference type="Proteomes" id="UP001079430"/>
    </source>
</evidence>
<evidence type="ECO:0000313" key="1">
    <source>
        <dbReference type="EMBL" id="MCZ4088856.1"/>
    </source>
</evidence>
<comment type="caution">
    <text evidence="1">The sequence shown here is derived from an EMBL/GenBank/DDBJ whole genome shotgun (WGS) entry which is preliminary data.</text>
</comment>
<accession>A0ABT4KAD8</accession>
<organism evidence="1 2">
    <name type="scientific">Sinorhizobium psoraleae</name>
    <dbReference type="NCBI Taxonomy" id="520838"/>
    <lineage>
        <taxon>Bacteria</taxon>
        <taxon>Pseudomonadati</taxon>
        <taxon>Pseudomonadota</taxon>
        <taxon>Alphaproteobacteria</taxon>
        <taxon>Hyphomicrobiales</taxon>
        <taxon>Rhizobiaceae</taxon>
        <taxon>Sinorhizobium/Ensifer group</taxon>
        <taxon>Sinorhizobium</taxon>
    </lineage>
</organism>
<dbReference type="Proteomes" id="UP001079430">
    <property type="component" value="Unassembled WGS sequence"/>
</dbReference>
<keyword evidence="2" id="KW-1185">Reference proteome</keyword>
<sequence>MRLLMFCENANQVHMCYNVVSSEFFPSHVEPEVLILDWDKETVAWVVGTISNIGWEVACTNIFEAAPSLLRKAVSVAKNAKDRKSALVDLGFEYLKQYFNRRDVL</sequence>
<name>A0ABT4KAD8_9HYPH</name>
<protein>
    <submittedName>
        <fullName evidence="1">Uncharacterized protein</fullName>
    </submittedName>
</protein>
<reference evidence="1" key="1">
    <citation type="submission" date="2022-10" db="EMBL/GenBank/DDBJ databases">
        <title>Whole genome sequencing of three plant growth promoting bacteria isolated from Vachellia tortilis subsp. raddiana in Morocco.</title>
        <authorList>
            <person name="Hnini M."/>
            <person name="Zouagui R."/>
            <person name="Zouagui H."/>
            <person name="Chemao Elfihri M.-W."/>
            <person name="Ibrahimi A."/>
            <person name="Sbabou L."/>
            <person name="Aurag J."/>
        </authorList>
    </citation>
    <scope>NUCLEOTIDE SEQUENCE</scope>
    <source>
        <strain evidence="1">LMR678</strain>
    </source>
</reference>